<proteinExistence type="predicted"/>
<dbReference type="Proteomes" id="UP000281406">
    <property type="component" value="Unassembled WGS sequence"/>
</dbReference>
<dbReference type="OrthoDB" id="8933333at2759"/>
<evidence type="ECO:0000313" key="1">
    <source>
        <dbReference type="EMBL" id="ROL47152.1"/>
    </source>
</evidence>
<keyword evidence="2" id="KW-1185">Reference proteome</keyword>
<protein>
    <submittedName>
        <fullName evidence="1">Uncharacterized protein</fullName>
    </submittedName>
</protein>
<accession>A0A3N0YLL4</accession>
<dbReference type="EMBL" id="RJVU01036043">
    <property type="protein sequence ID" value="ROL47152.1"/>
    <property type="molecule type" value="Genomic_DNA"/>
</dbReference>
<organism evidence="1 2">
    <name type="scientific">Anabarilius grahami</name>
    <name type="common">Kanglang fish</name>
    <name type="synonym">Barilius grahami</name>
    <dbReference type="NCBI Taxonomy" id="495550"/>
    <lineage>
        <taxon>Eukaryota</taxon>
        <taxon>Metazoa</taxon>
        <taxon>Chordata</taxon>
        <taxon>Craniata</taxon>
        <taxon>Vertebrata</taxon>
        <taxon>Euteleostomi</taxon>
        <taxon>Actinopterygii</taxon>
        <taxon>Neopterygii</taxon>
        <taxon>Teleostei</taxon>
        <taxon>Ostariophysi</taxon>
        <taxon>Cypriniformes</taxon>
        <taxon>Xenocyprididae</taxon>
        <taxon>Xenocypridinae</taxon>
        <taxon>Xenocypridinae incertae sedis</taxon>
        <taxon>Anabarilius</taxon>
    </lineage>
</organism>
<gene>
    <name evidence="1" type="ORF">DPX16_18950</name>
</gene>
<evidence type="ECO:0000313" key="2">
    <source>
        <dbReference type="Proteomes" id="UP000281406"/>
    </source>
</evidence>
<reference evidence="1 2" key="1">
    <citation type="submission" date="2018-10" db="EMBL/GenBank/DDBJ databases">
        <title>Genome assembly for a Yunnan-Guizhou Plateau 3E fish, Anabarilius grahami (Regan), and its evolutionary and genetic applications.</title>
        <authorList>
            <person name="Jiang W."/>
        </authorList>
    </citation>
    <scope>NUCLEOTIDE SEQUENCE [LARGE SCALE GENOMIC DNA]</scope>
    <source>
        <strain evidence="1">AG-KIZ</strain>
        <tissue evidence="1">Muscle</tissue>
    </source>
</reference>
<name>A0A3N0YLL4_ANAGA</name>
<sequence length="259" mass="28017">MRLQIVCGNTILEATYIMTGGAGSGIDHVQVVGSGSSNITQYNGLDEDGYNATLLHYSGICCYNDVEISVVDKAGNRRKCPVIIKRVTTTVKPVTLFRMVQIPKTLVFLCMLIGWSQAFPHSDVINENEANKDADRVEGEIRDVILNVTDFTPPVCSVVNETSDCLLSCGNTIMEVTYKMTDGAGSGINYTSVYSFGGGFSKFTQYDGLDEDGNKALFLHYSGICCLEDVNVSVVDKAGNTGKCPVVVKRVNPVTLILP</sequence>
<comment type="caution">
    <text evidence="1">The sequence shown here is derived from an EMBL/GenBank/DDBJ whole genome shotgun (WGS) entry which is preliminary data.</text>
</comment>
<dbReference type="AlphaFoldDB" id="A0A3N0YLL4"/>